<dbReference type="OrthoDB" id="9812656at2"/>
<feature type="region of interest" description="Disordered" evidence="1">
    <location>
        <begin position="47"/>
        <end position="110"/>
    </location>
</feature>
<sequence length="110" mass="11142">MLLSSTSRRRLTRIAVAGALIALPVGALAATASAAASDPAAVQLTPAAGTDISAHPHGGLDLPGQGHDGPRVEYREGPRGDGPRIHKKDEPGPRIFFKDGRPSTGSAGSS</sequence>
<dbReference type="EMBL" id="BJXA01000051">
    <property type="protein sequence ID" value="GEM41444.1"/>
    <property type="molecule type" value="Genomic_DNA"/>
</dbReference>
<organism evidence="3 4">
    <name type="scientific">Nocardia ninae NBRC 108245</name>
    <dbReference type="NCBI Taxonomy" id="1210091"/>
    <lineage>
        <taxon>Bacteria</taxon>
        <taxon>Bacillati</taxon>
        <taxon>Actinomycetota</taxon>
        <taxon>Actinomycetes</taxon>
        <taxon>Mycobacteriales</taxon>
        <taxon>Nocardiaceae</taxon>
        <taxon>Nocardia</taxon>
    </lineage>
</organism>
<evidence type="ECO:0000256" key="1">
    <source>
        <dbReference type="SAM" id="MobiDB-lite"/>
    </source>
</evidence>
<accession>A0A511MLD6</accession>
<feature type="chain" id="PRO_5021992282" evidence="2">
    <location>
        <begin position="30"/>
        <end position="110"/>
    </location>
</feature>
<dbReference type="RefSeq" id="WP_147138358.1">
    <property type="nucleotide sequence ID" value="NZ_BJXA01000051.1"/>
</dbReference>
<evidence type="ECO:0000256" key="2">
    <source>
        <dbReference type="SAM" id="SignalP"/>
    </source>
</evidence>
<keyword evidence="4" id="KW-1185">Reference proteome</keyword>
<feature type="compositionally biased region" description="Basic and acidic residues" evidence="1">
    <location>
        <begin position="68"/>
        <end position="101"/>
    </location>
</feature>
<protein>
    <submittedName>
        <fullName evidence="3">Uncharacterized protein</fullName>
    </submittedName>
</protein>
<name>A0A511MLD6_9NOCA</name>
<evidence type="ECO:0000313" key="3">
    <source>
        <dbReference type="EMBL" id="GEM41444.1"/>
    </source>
</evidence>
<dbReference type="PROSITE" id="PS51318">
    <property type="entry name" value="TAT"/>
    <property type="match status" value="1"/>
</dbReference>
<evidence type="ECO:0000313" key="4">
    <source>
        <dbReference type="Proteomes" id="UP000321424"/>
    </source>
</evidence>
<feature type="signal peptide" evidence="2">
    <location>
        <begin position="1"/>
        <end position="29"/>
    </location>
</feature>
<comment type="caution">
    <text evidence="3">The sequence shown here is derived from an EMBL/GenBank/DDBJ whole genome shotgun (WGS) entry which is preliminary data.</text>
</comment>
<dbReference type="Proteomes" id="UP000321424">
    <property type="component" value="Unassembled WGS sequence"/>
</dbReference>
<dbReference type="InterPro" id="IPR006311">
    <property type="entry name" value="TAT_signal"/>
</dbReference>
<keyword evidence="2" id="KW-0732">Signal</keyword>
<gene>
    <name evidence="3" type="ORF">NN4_59630</name>
</gene>
<reference evidence="3 4" key="1">
    <citation type="submission" date="2019-07" db="EMBL/GenBank/DDBJ databases">
        <title>Whole genome shotgun sequence of Nocardia ninae NBRC 108245.</title>
        <authorList>
            <person name="Hosoyama A."/>
            <person name="Uohara A."/>
            <person name="Ohji S."/>
            <person name="Ichikawa N."/>
        </authorList>
    </citation>
    <scope>NUCLEOTIDE SEQUENCE [LARGE SCALE GENOMIC DNA]</scope>
    <source>
        <strain evidence="3 4">NBRC 108245</strain>
    </source>
</reference>
<proteinExistence type="predicted"/>
<dbReference type="AlphaFoldDB" id="A0A511MLD6"/>